<comment type="similarity">
    <text evidence="2">Belongs to the peptidase S54 family.</text>
</comment>
<sequence>MSHSDPAAAPVCPRHPDRVAYVRCQRCGRPACPDCQRPAAVGIQCVDCVAQASREAPRATTRFGGTPRRTTRPLVTLVLIGLCVLTYLGQQLNDEVTVALWFGPWLAETEPWRFLTAAFVHSPSGFMHIVFNMYALYLVGGYLEPMLGRARYLALYLVSALGGSVAVLLLASVPEGWFTPTVGASGAVFGLFGAMLVLNRHLGRDTTGILVILGINMVIGFLVSGISWQAHVGGAVTGVVIAGIYALTSSRGRDRKSVTRRRLAWPGLAVLVLLLGALSVWRIHEVTGTVVWMFGS</sequence>
<evidence type="ECO:0000256" key="3">
    <source>
        <dbReference type="ARBA" id="ARBA00022692"/>
    </source>
</evidence>
<feature type="transmembrane region" description="Helical" evidence="7">
    <location>
        <begin position="112"/>
        <end position="140"/>
    </location>
</feature>
<feature type="transmembrane region" description="Helical" evidence="7">
    <location>
        <begin position="234"/>
        <end position="251"/>
    </location>
</feature>
<protein>
    <submittedName>
        <fullName evidence="9">Membrane associated rhomboid family serine protease</fullName>
    </submittedName>
</protein>
<dbReference type="InterPro" id="IPR050925">
    <property type="entry name" value="Rhomboid_protease_S54"/>
</dbReference>
<feature type="transmembrane region" description="Helical" evidence="7">
    <location>
        <begin position="74"/>
        <end position="92"/>
    </location>
</feature>
<accession>A0A542YMY8</accession>
<feature type="transmembrane region" description="Helical" evidence="7">
    <location>
        <begin position="177"/>
        <end position="198"/>
    </location>
</feature>
<keyword evidence="9" id="KW-0645">Protease</keyword>
<dbReference type="InterPro" id="IPR035952">
    <property type="entry name" value="Rhomboid-like_sf"/>
</dbReference>
<comment type="caution">
    <text evidence="9">The sequence shown here is derived from an EMBL/GenBank/DDBJ whole genome shotgun (WGS) entry which is preliminary data.</text>
</comment>
<keyword evidence="5 7" id="KW-1133">Transmembrane helix</keyword>
<dbReference type="GO" id="GO:0004252">
    <property type="term" value="F:serine-type endopeptidase activity"/>
    <property type="evidence" value="ECO:0007669"/>
    <property type="project" value="InterPro"/>
</dbReference>
<feature type="transmembrane region" description="Helical" evidence="7">
    <location>
        <begin position="152"/>
        <end position="171"/>
    </location>
</feature>
<evidence type="ECO:0000256" key="5">
    <source>
        <dbReference type="ARBA" id="ARBA00022989"/>
    </source>
</evidence>
<keyword evidence="4" id="KW-0378">Hydrolase</keyword>
<dbReference type="OrthoDB" id="9807874at2"/>
<proteinExistence type="inferred from homology"/>
<keyword evidence="6 7" id="KW-0472">Membrane</keyword>
<feature type="transmembrane region" description="Helical" evidence="7">
    <location>
        <begin position="263"/>
        <end position="283"/>
    </location>
</feature>
<evidence type="ECO:0000256" key="1">
    <source>
        <dbReference type="ARBA" id="ARBA00004141"/>
    </source>
</evidence>
<evidence type="ECO:0000256" key="6">
    <source>
        <dbReference type="ARBA" id="ARBA00023136"/>
    </source>
</evidence>
<evidence type="ECO:0000313" key="9">
    <source>
        <dbReference type="EMBL" id="TQL49458.1"/>
    </source>
</evidence>
<keyword evidence="10" id="KW-1185">Reference proteome</keyword>
<dbReference type="CDD" id="cd19756">
    <property type="entry name" value="Bbox2"/>
    <property type="match status" value="1"/>
</dbReference>
<dbReference type="InterPro" id="IPR022764">
    <property type="entry name" value="Peptidase_S54_rhomboid_dom"/>
</dbReference>
<evidence type="ECO:0000256" key="2">
    <source>
        <dbReference type="ARBA" id="ARBA00009045"/>
    </source>
</evidence>
<dbReference type="AlphaFoldDB" id="A0A542YMY8"/>
<dbReference type="Gene3D" id="1.20.1540.10">
    <property type="entry name" value="Rhomboid-like"/>
    <property type="match status" value="1"/>
</dbReference>
<dbReference type="SUPFAM" id="SSF144091">
    <property type="entry name" value="Rhomboid-like"/>
    <property type="match status" value="1"/>
</dbReference>
<dbReference type="PANTHER" id="PTHR43731">
    <property type="entry name" value="RHOMBOID PROTEASE"/>
    <property type="match status" value="1"/>
</dbReference>
<dbReference type="GO" id="GO:0016020">
    <property type="term" value="C:membrane"/>
    <property type="evidence" value="ECO:0007669"/>
    <property type="project" value="UniProtKB-SubCell"/>
</dbReference>
<dbReference type="RefSeq" id="WP_141783716.1">
    <property type="nucleotide sequence ID" value="NZ_BAAAIK010000003.1"/>
</dbReference>
<comment type="subcellular location">
    <subcellularLocation>
        <location evidence="1">Membrane</location>
        <topology evidence="1">Multi-pass membrane protein</topology>
    </subcellularLocation>
</comment>
<evidence type="ECO:0000256" key="7">
    <source>
        <dbReference type="SAM" id="Phobius"/>
    </source>
</evidence>
<name>A0A542YMY8_9MICO</name>
<keyword evidence="3 7" id="KW-0812">Transmembrane</keyword>
<dbReference type="PANTHER" id="PTHR43731:SF14">
    <property type="entry name" value="PRESENILIN-ASSOCIATED RHOMBOID-LIKE PROTEIN, MITOCHONDRIAL"/>
    <property type="match status" value="1"/>
</dbReference>
<dbReference type="Pfam" id="PF01694">
    <property type="entry name" value="Rhomboid"/>
    <property type="match status" value="1"/>
</dbReference>
<feature type="transmembrane region" description="Helical" evidence="7">
    <location>
        <begin position="210"/>
        <end position="228"/>
    </location>
</feature>
<feature type="domain" description="Peptidase S54 rhomboid" evidence="8">
    <location>
        <begin position="109"/>
        <end position="245"/>
    </location>
</feature>
<organism evidence="9 10">
    <name type="scientific">Ornithinicoccus hortensis</name>
    <dbReference type="NCBI Taxonomy" id="82346"/>
    <lineage>
        <taxon>Bacteria</taxon>
        <taxon>Bacillati</taxon>
        <taxon>Actinomycetota</taxon>
        <taxon>Actinomycetes</taxon>
        <taxon>Micrococcales</taxon>
        <taxon>Intrasporangiaceae</taxon>
        <taxon>Ornithinicoccus</taxon>
    </lineage>
</organism>
<evidence type="ECO:0000259" key="8">
    <source>
        <dbReference type="Pfam" id="PF01694"/>
    </source>
</evidence>
<dbReference type="GO" id="GO:0006508">
    <property type="term" value="P:proteolysis"/>
    <property type="evidence" value="ECO:0007669"/>
    <property type="project" value="UniProtKB-KW"/>
</dbReference>
<evidence type="ECO:0000256" key="4">
    <source>
        <dbReference type="ARBA" id="ARBA00022801"/>
    </source>
</evidence>
<gene>
    <name evidence="9" type="ORF">FB467_0530</name>
</gene>
<reference evidence="9 10" key="1">
    <citation type="submission" date="2019-06" db="EMBL/GenBank/DDBJ databases">
        <title>Sequencing the genomes of 1000 actinobacteria strains.</title>
        <authorList>
            <person name="Klenk H.-P."/>
        </authorList>
    </citation>
    <scope>NUCLEOTIDE SEQUENCE [LARGE SCALE GENOMIC DNA]</scope>
    <source>
        <strain evidence="9 10">DSM 12335</strain>
    </source>
</reference>
<dbReference type="SUPFAM" id="SSF57845">
    <property type="entry name" value="B-box zinc-binding domain"/>
    <property type="match status" value="1"/>
</dbReference>
<dbReference type="EMBL" id="VFOP01000001">
    <property type="protein sequence ID" value="TQL49458.1"/>
    <property type="molecule type" value="Genomic_DNA"/>
</dbReference>
<dbReference type="Proteomes" id="UP000319516">
    <property type="component" value="Unassembled WGS sequence"/>
</dbReference>
<evidence type="ECO:0000313" key="10">
    <source>
        <dbReference type="Proteomes" id="UP000319516"/>
    </source>
</evidence>